<sequence>MLARASDTADQSVISLADSASNFGDHVGDEFDEVETIEITVLKFPKNLPIPFCPEGIDRESWAKAFQEATVYLIGTAHFR</sequence>
<dbReference type="STRING" id="51031.W2TJ39"/>
<keyword evidence="2" id="KW-1185">Reference proteome</keyword>
<dbReference type="AlphaFoldDB" id="W2TJ39"/>
<name>W2TJ39_NECAM</name>
<gene>
    <name evidence="1" type="ORF">NECAME_17949</name>
</gene>
<evidence type="ECO:0000313" key="1">
    <source>
        <dbReference type="EMBL" id="ETN81042.1"/>
    </source>
</evidence>
<proteinExistence type="predicted"/>
<dbReference type="KEGG" id="nai:NECAME_17949"/>
<evidence type="ECO:0000313" key="2">
    <source>
        <dbReference type="Proteomes" id="UP000053676"/>
    </source>
</evidence>
<protein>
    <submittedName>
        <fullName evidence="1">Uncharacterized protein</fullName>
    </submittedName>
</protein>
<organism evidence="1 2">
    <name type="scientific">Necator americanus</name>
    <name type="common">Human hookworm</name>
    <dbReference type="NCBI Taxonomy" id="51031"/>
    <lineage>
        <taxon>Eukaryota</taxon>
        <taxon>Metazoa</taxon>
        <taxon>Ecdysozoa</taxon>
        <taxon>Nematoda</taxon>
        <taxon>Chromadorea</taxon>
        <taxon>Rhabditida</taxon>
        <taxon>Rhabditina</taxon>
        <taxon>Rhabditomorpha</taxon>
        <taxon>Strongyloidea</taxon>
        <taxon>Ancylostomatidae</taxon>
        <taxon>Bunostominae</taxon>
        <taxon>Necator</taxon>
    </lineage>
</organism>
<dbReference type="Proteomes" id="UP000053676">
    <property type="component" value="Unassembled WGS sequence"/>
</dbReference>
<accession>W2TJ39</accession>
<reference evidence="2" key="1">
    <citation type="journal article" date="2014" name="Nat. Genet.">
        <title>Genome of the human hookworm Necator americanus.</title>
        <authorList>
            <person name="Tang Y.T."/>
            <person name="Gao X."/>
            <person name="Rosa B.A."/>
            <person name="Abubucker S."/>
            <person name="Hallsworth-Pepin K."/>
            <person name="Martin J."/>
            <person name="Tyagi R."/>
            <person name="Heizer E."/>
            <person name="Zhang X."/>
            <person name="Bhonagiri-Palsikar V."/>
            <person name="Minx P."/>
            <person name="Warren W.C."/>
            <person name="Wang Q."/>
            <person name="Zhan B."/>
            <person name="Hotez P.J."/>
            <person name="Sternberg P.W."/>
            <person name="Dougall A."/>
            <person name="Gaze S.T."/>
            <person name="Mulvenna J."/>
            <person name="Sotillo J."/>
            <person name="Ranganathan S."/>
            <person name="Rabelo E.M."/>
            <person name="Wilson R.K."/>
            <person name="Felgner P.L."/>
            <person name="Bethony J."/>
            <person name="Hawdon J.M."/>
            <person name="Gasser R.B."/>
            <person name="Loukas A."/>
            <person name="Mitreva M."/>
        </authorList>
    </citation>
    <scope>NUCLEOTIDE SEQUENCE [LARGE SCALE GENOMIC DNA]</scope>
</reference>
<dbReference type="EMBL" id="KI658872">
    <property type="protein sequence ID" value="ETN81042.1"/>
    <property type="molecule type" value="Genomic_DNA"/>
</dbReference>